<dbReference type="Ensembl" id="ENSMLUT00000009558.2">
    <property type="protein sequence ID" value="ENSMLUP00000016314.1"/>
    <property type="gene ID" value="ENSMLUG00000009557.2"/>
</dbReference>
<sequence>TQPLERRSSALISASSPMASEESSREIKAASPPSLPELPMGGTPVLAPPALPLYRGLLQQRHRGEETLQERPWEEEKAFLGHLRRRHVDPAAPYPVREAGVSSSGGRDQNRFRCECRYCHSHGPHVGGMPAERKGVPLPPSWESLLQGLVGLRRSLGPSRPGLPSEGPLRQQHGQDKLELEGRQDSKSMFQRLLKAPVSWLRDA</sequence>
<dbReference type="OMA" id="DHMAPYP"/>
<dbReference type="Pfam" id="PF15549">
    <property type="entry name" value="PGC7_Stella"/>
    <property type="match status" value="1"/>
</dbReference>
<evidence type="ECO:0000313" key="2">
    <source>
        <dbReference type="Ensembl" id="ENSMLUP00000016314.1"/>
    </source>
</evidence>
<dbReference type="PANTHER" id="PTHR31577">
    <property type="entry name" value="DEVELOPMENTAL PLURIPOTENCY-ASSOCIATED PROTEIN 3-RELATED"/>
    <property type="match status" value="1"/>
</dbReference>
<proteinExistence type="predicted"/>
<dbReference type="AlphaFoldDB" id="G1PXY2"/>
<feature type="region of interest" description="Disordered" evidence="1">
    <location>
        <begin position="1"/>
        <end position="46"/>
    </location>
</feature>
<reference evidence="2" key="2">
    <citation type="submission" date="2025-08" db="UniProtKB">
        <authorList>
            <consortium name="Ensembl"/>
        </authorList>
    </citation>
    <scope>IDENTIFICATION</scope>
</reference>
<feature type="compositionally biased region" description="Basic and acidic residues" evidence="1">
    <location>
        <begin position="173"/>
        <end position="185"/>
    </location>
</feature>
<evidence type="ECO:0000256" key="1">
    <source>
        <dbReference type="SAM" id="MobiDB-lite"/>
    </source>
</evidence>
<keyword evidence="3" id="KW-1185">Reference proteome</keyword>
<organism evidence="2 3">
    <name type="scientific">Myotis lucifugus</name>
    <name type="common">Little brown bat</name>
    <dbReference type="NCBI Taxonomy" id="59463"/>
    <lineage>
        <taxon>Eukaryota</taxon>
        <taxon>Metazoa</taxon>
        <taxon>Chordata</taxon>
        <taxon>Craniata</taxon>
        <taxon>Vertebrata</taxon>
        <taxon>Euteleostomi</taxon>
        <taxon>Mammalia</taxon>
        <taxon>Eutheria</taxon>
        <taxon>Laurasiatheria</taxon>
        <taxon>Chiroptera</taxon>
        <taxon>Yangochiroptera</taxon>
        <taxon>Vespertilionidae</taxon>
        <taxon>Myotis</taxon>
    </lineage>
</organism>
<reference evidence="2" key="3">
    <citation type="submission" date="2025-09" db="UniProtKB">
        <authorList>
            <consortium name="Ensembl"/>
        </authorList>
    </citation>
    <scope>IDENTIFICATION</scope>
</reference>
<protein>
    <submittedName>
        <fullName evidence="2">Uncharacterized protein</fullName>
    </submittedName>
</protein>
<dbReference type="Proteomes" id="UP000001074">
    <property type="component" value="Unassembled WGS sequence"/>
</dbReference>
<name>G1PXY2_MYOLU</name>
<evidence type="ECO:0000313" key="3">
    <source>
        <dbReference type="Proteomes" id="UP000001074"/>
    </source>
</evidence>
<dbReference type="EMBL" id="AAPE02031613">
    <property type="status" value="NOT_ANNOTATED_CDS"/>
    <property type="molecule type" value="Genomic_DNA"/>
</dbReference>
<dbReference type="HOGENOM" id="CLU_1392967_0_0_1"/>
<dbReference type="InterPro" id="IPR029096">
    <property type="entry name" value="Dppa3"/>
</dbReference>
<dbReference type="PANTHER" id="PTHR31577:SF3">
    <property type="entry name" value="PROTEIN FAM156A_FAM156B"/>
    <property type="match status" value="1"/>
</dbReference>
<feature type="region of interest" description="Disordered" evidence="1">
    <location>
        <begin position="153"/>
        <end position="185"/>
    </location>
</feature>
<dbReference type="InParanoid" id="G1PXY2"/>
<dbReference type="eggNOG" id="ENOG502TAXT">
    <property type="taxonomic scope" value="Eukaryota"/>
</dbReference>
<dbReference type="GeneTree" id="ENSGT00510000049526"/>
<reference evidence="2 3" key="1">
    <citation type="journal article" date="2011" name="Nature">
        <title>A high-resolution map of human evolutionary constraint using 29 mammals.</title>
        <authorList>
            <person name="Lindblad-Toh K."/>
            <person name="Garber M."/>
            <person name="Zuk O."/>
            <person name="Lin M.F."/>
            <person name="Parker B.J."/>
            <person name="Washietl S."/>
            <person name="Kheradpour P."/>
            <person name="Ernst J."/>
            <person name="Jordan G."/>
            <person name="Mauceli E."/>
            <person name="Ward L.D."/>
            <person name="Lowe C.B."/>
            <person name="Holloway A.K."/>
            <person name="Clamp M."/>
            <person name="Gnerre S."/>
            <person name="Alfoldi J."/>
            <person name="Beal K."/>
            <person name="Chang J."/>
            <person name="Clawson H."/>
            <person name="Cuff J."/>
            <person name="Di Palma F."/>
            <person name="Fitzgerald S."/>
            <person name="Flicek P."/>
            <person name="Guttman M."/>
            <person name="Hubisz M.J."/>
            <person name="Jaffe D.B."/>
            <person name="Jungreis I."/>
            <person name="Kent W.J."/>
            <person name="Kostka D."/>
            <person name="Lara M."/>
            <person name="Martins A.L."/>
            <person name="Massingham T."/>
            <person name="Moltke I."/>
            <person name="Raney B.J."/>
            <person name="Rasmussen M.D."/>
            <person name="Robinson J."/>
            <person name="Stark A."/>
            <person name="Vilella A.J."/>
            <person name="Wen J."/>
            <person name="Xie X."/>
            <person name="Zody M.C."/>
            <person name="Baldwin J."/>
            <person name="Bloom T."/>
            <person name="Chin C.W."/>
            <person name="Heiman D."/>
            <person name="Nicol R."/>
            <person name="Nusbaum C."/>
            <person name="Young S."/>
            <person name="Wilkinson J."/>
            <person name="Worley K.C."/>
            <person name="Kovar C.L."/>
            <person name="Muzny D.M."/>
            <person name="Gibbs R.A."/>
            <person name="Cree A."/>
            <person name="Dihn H.H."/>
            <person name="Fowler G."/>
            <person name="Jhangiani S."/>
            <person name="Joshi V."/>
            <person name="Lee S."/>
            <person name="Lewis L.R."/>
            <person name="Nazareth L.V."/>
            <person name="Okwuonu G."/>
            <person name="Santibanez J."/>
            <person name="Warren W.C."/>
            <person name="Mardis E.R."/>
            <person name="Weinstock G.M."/>
            <person name="Wilson R.K."/>
            <person name="Delehaunty K."/>
            <person name="Dooling D."/>
            <person name="Fronik C."/>
            <person name="Fulton L."/>
            <person name="Fulton B."/>
            <person name="Graves T."/>
            <person name="Minx P."/>
            <person name="Sodergren E."/>
            <person name="Birney E."/>
            <person name="Margulies E.H."/>
            <person name="Herrero J."/>
            <person name="Green E.D."/>
            <person name="Haussler D."/>
            <person name="Siepel A."/>
            <person name="Goldman N."/>
            <person name="Pollard K.S."/>
            <person name="Pedersen J.S."/>
            <person name="Lander E.S."/>
            <person name="Kellis M."/>
        </authorList>
    </citation>
    <scope>NUCLEOTIDE SEQUENCE [LARGE SCALE GENOMIC DNA]</scope>
</reference>
<accession>G1PXY2</accession>